<dbReference type="GO" id="GO:1904263">
    <property type="term" value="P:positive regulation of TORC1 signaling"/>
    <property type="evidence" value="ECO:0007669"/>
    <property type="project" value="TreeGrafter"/>
</dbReference>
<sequence>MVLGWSVANTTVSHPELHAMCLATSGNGKCALVSRRSISIIRTDNLAKIDSVIARETKWDTTHAEFSPPEPTKLAITNAQTINIYNIDEESNWLIHTLSGHTRTITDLNWSYKEPTILASASFDNYIYIWDLRETRKPIYLMHSISGATQIKWSKMNENILATSHEGDVRIWDKRVSLEN</sequence>
<dbReference type="PANTHER" id="PTHR46170">
    <property type="entry name" value="GATOR COMPLEX PROTEIN WDR59"/>
    <property type="match status" value="1"/>
</dbReference>
<dbReference type="Gene3D" id="2.130.10.10">
    <property type="entry name" value="YVTN repeat-like/Quinoprotein amine dehydrogenase"/>
    <property type="match status" value="1"/>
</dbReference>
<feature type="repeat" description="WD" evidence="3">
    <location>
        <begin position="98"/>
        <end position="140"/>
    </location>
</feature>
<keyword evidence="1 3" id="KW-0853">WD repeat</keyword>
<evidence type="ECO:0000313" key="4">
    <source>
        <dbReference type="EMBL" id="OTF79799.1"/>
    </source>
</evidence>
<evidence type="ECO:0000313" key="5">
    <source>
        <dbReference type="Proteomes" id="UP000194236"/>
    </source>
</evidence>
<evidence type="ECO:0000256" key="3">
    <source>
        <dbReference type="PROSITE-ProRule" id="PRU00221"/>
    </source>
</evidence>
<proteinExistence type="predicted"/>
<dbReference type="InterPro" id="IPR036322">
    <property type="entry name" value="WD40_repeat_dom_sf"/>
</dbReference>
<dbReference type="SMART" id="SM00320">
    <property type="entry name" value="WD40"/>
    <property type="match status" value="2"/>
</dbReference>
<accession>A0A1Y3BFV7</accession>
<dbReference type="PANTHER" id="PTHR46170:SF1">
    <property type="entry name" value="GATOR COMPLEX PROTEIN WDR59"/>
    <property type="match status" value="1"/>
</dbReference>
<keyword evidence="2" id="KW-0677">Repeat</keyword>
<dbReference type="SUPFAM" id="SSF50978">
    <property type="entry name" value="WD40 repeat-like"/>
    <property type="match status" value="1"/>
</dbReference>
<keyword evidence="5" id="KW-1185">Reference proteome</keyword>
<dbReference type="PROSITE" id="PS50294">
    <property type="entry name" value="WD_REPEATS_REGION"/>
    <property type="match status" value="1"/>
</dbReference>
<dbReference type="InterPro" id="IPR019775">
    <property type="entry name" value="WD40_repeat_CS"/>
</dbReference>
<dbReference type="GO" id="GO:0035859">
    <property type="term" value="C:Seh1-associated complex"/>
    <property type="evidence" value="ECO:0007669"/>
    <property type="project" value="TreeGrafter"/>
</dbReference>
<protein>
    <submittedName>
        <fullName evidence="4">Uncharacterized protein</fullName>
    </submittedName>
</protein>
<dbReference type="Pfam" id="PF00400">
    <property type="entry name" value="WD40"/>
    <property type="match status" value="2"/>
</dbReference>
<name>A0A1Y3BFV7_EURMA</name>
<dbReference type="AlphaFoldDB" id="A0A1Y3BFV7"/>
<dbReference type="PROSITE" id="PS50082">
    <property type="entry name" value="WD_REPEATS_2"/>
    <property type="match status" value="1"/>
</dbReference>
<dbReference type="OrthoDB" id="311712at2759"/>
<dbReference type="Proteomes" id="UP000194236">
    <property type="component" value="Unassembled WGS sequence"/>
</dbReference>
<dbReference type="GO" id="GO:0034198">
    <property type="term" value="P:cellular response to amino acid starvation"/>
    <property type="evidence" value="ECO:0007669"/>
    <property type="project" value="TreeGrafter"/>
</dbReference>
<reference evidence="4 5" key="1">
    <citation type="submission" date="2017-03" db="EMBL/GenBank/DDBJ databases">
        <title>Genome Survey of Euroglyphus maynei.</title>
        <authorList>
            <person name="Arlian L.G."/>
            <person name="Morgan M.S."/>
            <person name="Rider S.D."/>
        </authorList>
    </citation>
    <scope>NUCLEOTIDE SEQUENCE [LARGE SCALE GENOMIC DNA]</scope>
    <source>
        <strain evidence="4">Arlian Lab</strain>
        <tissue evidence="4">Whole body</tissue>
    </source>
</reference>
<evidence type="ECO:0000256" key="1">
    <source>
        <dbReference type="ARBA" id="ARBA00022574"/>
    </source>
</evidence>
<dbReference type="InterPro" id="IPR015943">
    <property type="entry name" value="WD40/YVTN_repeat-like_dom_sf"/>
</dbReference>
<evidence type="ECO:0000256" key="2">
    <source>
        <dbReference type="ARBA" id="ARBA00022737"/>
    </source>
</evidence>
<dbReference type="PROSITE" id="PS00678">
    <property type="entry name" value="WD_REPEATS_1"/>
    <property type="match status" value="1"/>
</dbReference>
<gene>
    <name evidence="4" type="ORF">BLA29_007302</name>
</gene>
<dbReference type="EMBL" id="MUJZ01021322">
    <property type="protein sequence ID" value="OTF79799.1"/>
    <property type="molecule type" value="Genomic_DNA"/>
</dbReference>
<dbReference type="GO" id="GO:0035591">
    <property type="term" value="F:signaling adaptor activity"/>
    <property type="evidence" value="ECO:0007669"/>
    <property type="project" value="TreeGrafter"/>
</dbReference>
<dbReference type="InterPro" id="IPR001680">
    <property type="entry name" value="WD40_rpt"/>
</dbReference>
<dbReference type="InterPro" id="IPR049567">
    <property type="entry name" value="WDR59-like"/>
</dbReference>
<comment type="caution">
    <text evidence="4">The sequence shown here is derived from an EMBL/GenBank/DDBJ whole genome shotgun (WGS) entry which is preliminary data.</text>
</comment>
<dbReference type="GO" id="GO:0005774">
    <property type="term" value="C:vacuolar membrane"/>
    <property type="evidence" value="ECO:0007669"/>
    <property type="project" value="TreeGrafter"/>
</dbReference>
<organism evidence="4 5">
    <name type="scientific">Euroglyphus maynei</name>
    <name type="common">Mayne's house dust mite</name>
    <dbReference type="NCBI Taxonomy" id="6958"/>
    <lineage>
        <taxon>Eukaryota</taxon>
        <taxon>Metazoa</taxon>
        <taxon>Ecdysozoa</taxon>
        <taxon>Arthropoda</taxon>
        <taxon>Chelicerata</taxon>
        <taxon>Arachnida</taxon>
        <taxon>Acari</taxon>
        <taxon>Acariformes</taxon>
        <taxon>Sarcoptiformes</taxon>
        <taxon>Astigmata</taxon>
        <taxon>Psoroptidia</taxon>
        <taxon>Analgoidea</taxon>
        <taxon>Pyroglyphidae</taxon>
        <taxon>Pyroglyphinae</taxon>
        <taxon>Euroglyphus</taxon>
    </lineage>
</organism>